<protein>
    <recommendedName>
        <fullName evidence="3">Galactose oxidase</fullName>
    </recommendedName>
</protein>
<sequence>MSVALARAPTMVYFTAYATVNENTLYIQGGVDVTNSSTKYDQFFSLDLTRSWNTSNPPWSEVITAAGGRIPARLKTSYHSISLSKDKKTLSFWDLYNAPPYGASFHLDTNKWEDLPDLPAQIPVDLKVLKAATDATTDQHL</sequence>
<dbReference type="InterPro" id="IPR011043">
    <property type="entry name" value="Gal_Oxase/kelch_b-propeller"/>
</dbReference>
<keyword evidence="2" id="KW-1185">Reference proteome</keyword>
<dbReference type="OrthoDB" id="432528at2759"/>
<evidence type="ECO:0000313" key="2">
    <source>
        <dbReference type="Proteomes" id="UP000707451"/>
    </source>
</evidence>
<comment type="caution">
    <text evidence="1">The sequence shown here is derived from an EMBL/GenBank/DDBJ whole genome shotgun (WGS) entry which is preliminary data.</text>
</comment>
<accession>A0A9P7Y4A8</accession>
<evidence type="ECO:0000313" key="1">
    <source>
        <dbReference type="EMBL" id="KAG9071518.1"/>
    </source>
</evidence>
<gene>
    <name evidence="1" type="ORF">KI688_005730</name>
</gene>
<reference evidence="1" key="1">
    <citation type="submission" date="2021-06" db="EMBL/GenBank/DDBJ databases">
        <title>Genome Sequence of Mortierella hyaline Strain SCG-10, a Cold-Adapted, Nitrate-Reducing Fungus Isolated from Soil in Minnesota, USA.</title>
        <authorList>
            <person name="Aldossari N."/>
        </authorList>
    </citation>
    <scope>NUCLEOTIDE SEQUENCE</scope>
    <source>
        <strain evidence="1">SCG-10</strain>
    </source>
</reference>
<dbReference type="SUPFAM" id="SSF50965">
    <property type="entry name" value="Galactose oxidase, central domain"/>
    <property type="match status" value="1"/>
</dbReference>
<name>A0A9P7Y4A8_9FUNG</name>
<proteinExistence type="predicted"/>
<organism evidence="1 2">
    <name type="scientific">Linnemannia hyalina</name>
    <dbReference type="NCBI Taxonomy" id="64524"/>
    <lineage>
        <taxon>Eukaryota</taxon>
        <taxon>Fungi</taxon>
        <taxon>Fungi incertae sedis</taxon>
        <taxon>Mucoromycota</taxon>
        <taxon>Mortierellomycotina</taxon>
        <taxon>Mortierellomycetes</taxon>
        <taxon>Mortierellales</taxon>
        <taxon>Mortierellaceae</taxon>
        <taxon>Linnemannia</taxon>
    </lineage>
</organism>
<dbReference type="AlphaFoldDB" id="A0A9P7Y4A8"/>
<dbReference type="EMBL" id="JAHRHY010000002">
    <property type="protein sequence ID" value="KAG9071518.1"/>
    <property type="molecule type" value="Genomic_DNA"/>
</dbReference>
<dbReference type="Proteomes" id="UP000707451">
    <property type="component" value="Unassembled WGS sequence"/>
</dbReference>
<evidence type="ECO:0008006" key="3">
    <source>
        <dbReference type="Google" id="ProtNLM"/>
    </source>
</evidence>